<accession>A0A1R2AYX2</accession>
<sequence>MLRTFEYVYFYNYHFEELFKVQSLKKDVEISDNEGTELCFYCFCKEKLMVWTYDLTAEDRKKLGFNPKKLWQKQNVSLFKRLIINIVCHDDFPINAYSPQANRKFLPIIIDKTHPANEETKELDEHFDEEKEDKLLNKVCANCESVEKPSEVKDINGYEEVFEESK</sequence>
<dbReference type="EMBL" id="MPUH01001173">
    <property type="protein sequence ID" value="OMJ69655.1"/>
    <property type="molecule type" value="Genomic_DNA"/>
</dbReference>
<name>A0A1R2AYX2_9CILI</name>
<dbReference type="Proteomes" id="UP000187209">
    <property type="component" value="Unassembled WGS sequence"/>
</dbReference>
<dbReference type="AlphaFoldDB" id="A0A1R2AYX2"/>
<evidence type="ECO:0000313" key="2">
    <source>
        <dbReference type="Proteomes" id="UP000187209"/>
    </source>
</evidence>
<organism evidence="1 2">
    <name type="scientific">Stentor coeruleus</name>
    <dbReference type="NCBI Taxonomy" id="5963"/>
    <lineage>
        <taxon>Eukaryota</taxon>
        <taxon>Sar</taxon>
        <taxon>Alveolata</taxon>
        <taxon>Ciliophora</taxon>
        <taxon>Postciliodesmatophora</taxon>
        <taxon>Heterotrichea</taxon>
        <taxon>Heterotrichida</taxon>
        <taxon>Stentoridae</taxon>
        <taxon>Stentor</taxon>
    </lineage>
</organism>
<gene>
    <name evidence="1" type="ORF">SteCoe_32571</name>
</gene>
<keyword evidence="2" id="KW-1185">Reference proteome</keyword>
<comment type="caution">
    <text evidence="1">The sequence shown here is derived from an EMBL/GenBank/DDBJ whole genome shotgun (WGS) entry which is preliminary data.</text>
</comment>
<reference evidence="1 2" key="1">
    <citation type="submission" date="2016-11" db="EMBL/GenBank/DDBJ databases">
        <title>The macronuclear genome of Stentor coeruleus: a giant cell with tiny introns.</title>
        <authorList>
            <person name="Slabodnick M."/>
            <person name="Ruby J.G."/>
            <person name="Reiff S.B."/>
            <person name="Swart E.C."/>
            <person name="Gosai S."/>
            <person name="Prabakaran S."/>
            <person name="Witkowska E."/>
            <person name="Larue G.E."/>
            <person name="Fisher S."/>
            <person name="Freeman R.M."/>
            <person name="Gunawardena J."/>
            <person name="Chu W."/>
            <person name="Stover N.A."/>
            <person name="Gregory B.D."/>
            <person name="Nowacki M."/>
            <person name="Derisi J."/>
            <person name="Roy S.W."/>
            <person name="Marshall W.F."/>
            <person name="Sood P."/>
        </authorList>
    </citation>
    <scope>NUCLEOTIDE SEQUENCE [LARGE SCALE GENOMIC DNA]</scope>
    <source>
        <strain evidence="1">WM001</strain>
    </source>
</reference>
<evidence type="ECO:0000313" key="1">
    <source>
        <dbReference type="EMBL" id="OMJ69655.1"/>
    </source>
</evidence>
<proteinExistence type="predicted"/>
<protein>
    <submittedName>
        <fullName evidence="1">Uncharacterized protein</fullName>
    </submittedName>
</protein>